<dbReference type="Ensembl" id="ENSMMDT00005005755.1">
    <property type="protein sequence ID" value="ENSMMDP00005005603.1"/>
    <property type="gene ID" value="ENSMMDG00005003118.1"/>
</dbReference>
<dbReference type="GeneTree" id="ENSGT00940000165143"/>
<reference evidence="1" key="1">
    <citation type="submission" date="2019-06" db="EMBL/GenBank/DDBJ databases">
        <authorList>
            <consortium name="Wellcome Sanger Institute Data Sharing"/>
        </authorList>
    </citation>
    <scope>NUCLEOTIDE SEQUENCE [LARGE SCALE GENOMIC DNA]</scope>
</reference>
<dbReference type="InterPro" id="IPR039051">
    <property type="entry name" value="SE-CTX-like"/>
</dbReference>
<sequence length="208" mass="24636">MAGLMDNILSFAESINPILTIITSVVRLVRRRLETREDNPEFIAIRDRQSTISREILDRMMQDEAREIYGPSEEYIRQQYLTLTEIMENITNAENPQQFEDQQRRFLEAFNPDDMRDNLNVLYRGITGEQVFGVPLLEAYYNQHRENRAAMEARLYGLADLFHAGLMMLTTHVAITGQDEDELRMRWNERAEEIQQRMREILARYDQN</sequence>
<proteinExistence type="predicted"/>
<dbReference type="PANTHER" id="PTHR40472:SF8">
    <property type="entry name" value="RAPUNZEL 2"/>
    <property type="match status" value="1"/>
</dbReference>
<organism evidence="1 2">
    <name type="scientific">Myripristis murdjan</name>
    <name type="common">pinecone soldierfish</name>
    <dbReference type="NCBI Taxonomy" id="586833"/>
    <lineage>
        <taxon>Eukaryota</taxon>
        <taxon>Metazoa</taxon>
        <taxon>Chordata</taxon>
        <taxon>Craniata</taxon>
        <taxon>Vertebrata</taxon>
        <taxon>Euteleostomi</taxon>
        <taxon>Actinopterygii</taxon>
        <taxon>Neopterygii</taxon>
        <taxon>Teleostei</taxon>
        <taxon>Neoteleostei</taxon>
        <taxon>Acanthomorphata</taxon>
        <taxon>Holocentriformes</taxon>
        <taxon>Holocentridae</taxon>
        <taxon>Myripristis</taxon>
    </lineage>
</organism>
<evidence type="ECO:0000313" key="1">
    <source>
        <dbReference type="Ensembl" id="ENSMMDP00005005603.1"/>
    </source>
</evidence>
<accession>A0A667WVN8</accession>
<dbReference type="Proteomes" id="UP000472263">
    <property type="component" value="Chromosome 16"/>
</dbReference>
<keyword evidence="2" id="KW-1185">Reference proteome</keyword>
<gene>
    <name evidence="1" type="primary">rpz2</name>
</gene>
<protein>
    <submittedName>
        <fullName evidence="1">Uncharacterized LOC115373792</fullName>
    </submittedName>
</protein>
<evidence type="ECO:0000313" key="2">
    <source>
        <dbReference type="Proteomes" id="UP000472263"/>
    </source>
</evidence>
<dbReference type="InParanoid" id="A0A667WVN8"/>
<name>A0A667WVN8_9TELE</name>
<reference evidence="1" key="2">
    <citation type="submission" date="2025-08" db="UniProtKB">
        <authorList>
            <consortium name="Ensembl"/>
        </authorList>
    </citation>
    <scope>IDENTIFICATION</scope>
</reference>
<dbReference type="PANTHER" id="PTHR40472">
    <property type="entry name" value="RICIN B-TYPE LECTIN DOMAIN-CONTAINING PROTEIN"/>
    <property type="match status" value="1"/>
</dbReference>
<reference evidence="1" key="3">
    <citation type="submission" date="2025-09" db="UniProtKB">
        <authorList>
            <consortium name="Ensembl"/>
        </authorList>
    </citation>
    <scope>IDENTIFICATION</scope>
</reference>
<dbReference type="AlphaFoldDB" id="A0A667WVN8"/>